<dbReference type="EMBL" id="KT008627">
    <property type="protein sequence ID" value="AKV40652.1"/>
    <property type="molecule type" value="Genomic_DNA"/>
</dbReference>
<dbReference type="KEGG" id="vg:26122607"/>
<name>A0A0K1R121_9ALPH</name>
<protein>
    <submittedName>
        <fullName evidence="1">Protein TE28</fullName>
    </submittedName>
</protein>
<gene>
    <name evidence="2" type="primary">ORF5</name>
    <name evidence="1" type="synonym">TE28</name>
</gene>
<evidence type="ECO:0000313" key="1">
    <source>
        <dbReference type="EMBL" id="AIU39299.1"/>
    </source>
</evidence>
<dbReference type="Proteomes" id="UP000208106">
    <property type="component" value="Segment"/>
</dbReference>
<dbReference type="Proteomes" id="UP000100290">
    <property type="component" value="Segment"/>
</dbReference>
<evidence type="ECO:0000313" key="4">
    <source>
        <dbReference type="Proteomes" id="UP000208106"/>
    </source>
</evidence>
<reference evidence="1 4" key="1">
    <citation type="journal article" date="2015" name="J. Virol.">
        <title>The Genome of a Tortoise Herpesvirus (Testudinid Herpesvirus 3) Has a Novel Structure and Contains a Large Region That Is Not Required for Replication In Vitro or Virulence In Vivo.</title>
        <authorList>
            <person name="Gandar F."/>
            <person name="Wilkie G.S."/>
            <person name="Gatherer D."/>
            <person name="Kerr K."/>
            <person name="Marlier D."/>
            <person name="Diez M."/>
            <person name="Marschang R.E."/>
            <person name="Mast J."/>
            <person name="Dewals B.G."/>
            <person name="Davison A.J."/>
            <person name="Vanderplasschen A.F."/>
        </authorList>
    </citation>
    <scope>NUCLEOTIDE SEQUENCE [LARGE SCALE GENOMIC DNA]</scope>
    <source>
        <strain evidence="1 4">1976</strain>
    </source>
</reference>
<organism evidence="2 3">
    <name type="scientific">Testudinid alphaherpesvirus 3</name>
    <dbReference type="NCBI Taxonomy" id="2560801"/>
    <lineage>
        <taxon>Viruses</taxon>
        <taxon>Duplodnaviria</taxon>
        <taxon>Heunggongvirae</taxon>
        <taxon>Peploviricota</taxon>
        <taxon>Herviviricetes</taxon>
        <taxon>Herpesvirales</taxon>
        <taxon>Orthoherpesviridae</taxon>
        <taxon>Alphaherpesvirinae</taxon>
        <taxon>Scutavirus</taxon>
        <taxon>Scutavirus testudinidalpha3</taxon>
    </lineage>
</organism>
<reference evidence="2 3" key="2">
    <citation type="journal article" date="2015" name="PLoS ONE">
        <title>A Genomic Approach to Unravel Host-Pathogen Interaction in Chelonians: The Example of Testudinid Herpesvirus 3.</title>
        <authorList>
            <person name="Origgi F.C."/>
            <person name="Tecilla M."/>
            <person name="Pilo P."/>
            <person name="Aloisio F."/>
            <person name="Otten P."/>
            <person name="Aguilar-Bultet L."/>
            <person name="Sattler U."/>
            <person name="Roccabianca P."/>
            <person name="Romero C.H."/>
            <person name="Bloom D.C."/>
            <person name="Jacobson E.R."/>
        </authorList>
    </citation>
    <scope>NUCLEOTIDE SEQUENCE [LARGE SCALE GENOMIC DNA]</scope>
    <source>
        <strain evidence="2">US1976/98</strain>
    </source>
</reference>
<proteinExistence type="predicted"/>
<sequence>MNVLETIAPQSVSQEHGDLQKIRTLVSDLLKWRLDVQRASMPKRCRRSTRHFFRVIELLREIVHTTTNRFGLGSTKVLVKYLGSVTNIGPKYFYVATLWDLRDSLKLTTSPRLKWLIEILKQLTIELVTLVPDRDALRTQVTLSAAIVGMVRSVIWLVLPRMTREIFGSDLNYLLGPSMGATVRREARKYSRVHRSARLLTITPQERHHYLVLRALIDNKRPPRFTGSRPLHTITLYRLSKRPVIP</sequence>
<evidence type="ECO:0000313" key="2">
    <source>
        <dbReference type="EMBL" id="AKV40652.1"/>
    </source>
</evidence>
<accession>A0A0K1R121</accession>
<keyword evidence="4" id="KW-1185">Reference proteome</keyword>
<dbReference type="EMBL" id="KM924292">
    <property type="protein sequence ID" value="AIU39299.1"/>
    <property type="molecule type" value="Genomic_DNA"/>
</dbReference>
<evidence type="ECO:0000313" key="3">
    <source>
        <dbReference type="Proteomes" id="UP000100290"/>
    </source>
</evidence>